<gene>
    <name evidence="9" type="primary">Cd200_1</name>
    <name evidence="9" type="ORF">POEATR_R08262</name>
</gene>
<comment type="subcellular location">
    <subcellularLocation>
        <location evidence="1">Membrane</location>
        <topology evidence="1">Single-pass membrane protein</topology>
    </subcellularLocation>
</comment>
<sequence>ALKEPIQSDTIIIATLGGEANFHCNFSLSVDVLQVTWQKRNGISFQPHGLRLIGSFQKKVLFTRGSKASAVTFQNLTLEADSYYRCIFNVFCHGSFSIEICLNIQ</sequence>
<evidence type="ECO:0000313" key="10">
    <source>
        <dbReference type="Proteomes" id="UP000540071"/>
    </source>
</evidence>
<feature type="non-terminal residue" evidence="9">
    <location>
        <position position="1"/>
    </location>
</feature>
<dbReference type="GO" id="GO:0016020">
    <property type="term" value="C:membrane"/>
    <property type="evidence" value="ECO:0007669"/>
    <property type="project" value="UniProtKB-SubCell"/>
</dbReference>
<proteinExistence type="predicted"/>
<keyword evidence="3" id="KW-0732">Signal</keyword>
<evidence type="ECO:0000313" key="9">
    <source>
        <dbReference type="EMBL" id="NWZ79708.1"/>
    </source>
</evidence>
<dbReference type="GO" id="GO:0043025">
    <property type="term" value="C:neuronal cell body"/>
    <property type="evidence" value="ECO:0007669"/>
    <property type="project" value="TreeGrafter"/>
</dbReference>
<evidence type="ECO:0000256" key="8">
    <source>
        <dbReference type="ARBA" id="ARBA00023319"/>
    </source>
</evidence>
<accession>A0A7K7QIF8</accession>
<dbReference type="GO" id="GO:0030424">
    <property type="term" value="C:axon"/>
    <property type="evidence" value="ECO:0007669"/>
    <property type="project" value="TreeGrafter"/>
</dbReference>
<dbReference type="AlphaFoldDB" id="A0A7K7QIF8"/>
<organism evidence="9 10">
    <name type="scientific">Poecile atricapillus</name>
    <name type="common">Black-capped chickadee</name>
    <name type="synonym">Parus atricapillus</name>
    <dbReference type="NCBI Taxonomy" id="48891"/>
    <lineage>
        <taxon>Eukaryota</taxon>
        <taxon>Metazoa</taxon>
        <taxon>Chordata</taxon>
        <taxon>Craniata</taxon>
        <taxon>Vertebrata</taxon>
        <taxon>Euteleostomi</taxon>
        <taxon>Archelosauria</taxon>
        <taxon>Archosauria</taxon>
        <taxon>Dinosauria</taxon>
        <taxon>Saurischia</taxon>
        <taxon>Theropoda</taxon>
        <taxon>Coelurosauria</taxon>
        <taxon>Aves</taxon>
        <taxon>Neognathae</taxon>
        <taxon>Neoaves</taxon>
        <taxon>Telluraves</taxon>
        <taxon>Australaves</taxon>
        <taxon>Passeriformes</taxon>
        <taxon>Paridae</taxon>
        <taxon>Poecile</taxon>
    </lineage>
</organism>
<reference evidence="9 10" key="1">
    <citation type="submission" date="2019-09" db="EMBL/GenBank/DDBJ databases">
        <title>Bird 10,000 Genomes (B10K) Project - Family phase.</title>
        <authorList>
            <person name="Zhang G."/>
        </authorList>
    </citation>
    <scope>NUCLEOTIDE SEQUENCE [LARGE SCALE GENOMIC DNA]</scope>
    <source>
        <strain evidence="9">OUT-0023</strain>
        <tissue evidence="9">Blood</tissue>
    </source>
</reference>
<keyword evidence="10" id="KW-1185">Reference proteome</keyword>
<dbReference type="InterPro" id="IPR036179">
    <property type="entry name" value="Ig-like_dom_sf"/>
</dbReference>
<keyword evidence="4" id="KW-1133">Transmembrane helix</keyword>
<dbReference type="SUPFAM" id="SSF48726">
    <property type="entry name" value="Immunoglobulin"/>
    <property type="match status" value="1"/>
</dbReference>
<dbReference type="GO" id="GO:0098632">
    <property type="term" value="F:cell-cell adhesion mediator activity"/>
    <property type="evidence" value="ECO:0007669"/>
    <property type="project" value="InterPro"/>
</dbReference>
<dbReference type="InterPro" id="IPR013783">
    <property type="entry name" value="Ig-like_fold"/>
</dbReference>
<name>A0A7K7QIF8_POEAT</name>
<dbReference type="Gene3D" id="2.60.40.10">
    <property type="entry name" value="Immunoglobulins"/>
    <property type="match status" value="1"/>
</dbReference>
<evidence type="ECO:0000256" key="7">
    <source>
        <dbReference type="ARBA" id="ARBA00023180"/>
    </source>
</evidence>
<comment type="caution">
    <text evidence="9">The sequence shown here is derived from an EMBL/GenBank/DDBJ whole genome shotgun (WGS) entry which is preliminary data.</text>
</comment>
<keyword evidence="7" id="KW-0325">Glycoprotein</keyword>
<evidence type="ECO:0000256" key="6">
    <source>
        <dbReference type="ARBA" id="ARBA00023157"/>
    </source>
</evidence>
<dbReference type="Proteomes" id="UP000540071">
    <property type="component" value="Unassembled WGS sequence"/>
</dbReference>
<dbReference type="PANTHER" id="PTHR46841:SF10">
    <property type="entry name" value="CD200 MOLECULE LIKE 1-RELATED"/>
    <property type="match status" value="1"/>
</dbReference>
<keyword evidence="2" id="KW-0812">Transmembrane</keyword>
<evidence type="ECO:0000256" key="2">
    <source>
        <dbReference type="ARBA" id="ARBA00022692"/>
    </source>
</evidence>
<protein>
    <submittedName>
        <fullName evidence="9">OX2G protein</fullName>
    </submittedName>
</protein>
<evidence type="ECO:0000256" key="1">
    <source>
        <dbReference type="ARBA" id="ARBA00004167"/>
    </source>
</evidence>
<dbReference type="GO" id="GO:0009986">
    <property type="term" value="C:cell surface"/>
    <property type="evidence" value="ECO:0007669"/>
    <property type="project" value="TreeGrafter"/>
</dbReference>
<feature type="non-terminal residue" evidence="9">
    <location>
        <position position="105"/>
    </location>
</feature>
<keyword evidence="6" id="KW-1015">Disulfide bond</keyword>
<dbReference type="EMBL" id="VZSS01000022">
    <property type="protein sequence ID" value="NWZ79708.1"/>
    <property type="molecule type" value="Genomic_DNA"/>
</dbReference>
<evidence type="ECO:0000256" key="4">
    <source>
        <dbReference type="ARBA" id="ARBA00022989"/>
    </source>
</evidence>
<keyword evidence="5" id="KW-0472">Membrane</keyword>
<dbReference type="GO" id="GO:0034113">
    <property type="term" value="P:heterotypic cell-cell adhesion"/>
    <property type="evidence" value="ECO:0007669"/>
    <property type="project" value="TreeGrafter"/>
</dbReference>
<evidence type="ECO:0000256" key="5">
    <source>
        <dbReference type="ARBA" id="ARBA00023136"/>
    </source>
</evidence>
<dbReference type="GO" id="GO:0150079">
    <property type="term" value="P:negative regulation of neuroinflammatory response"/>
    <property type="evidence" value="ECO:0007669"/>
    <property type="project" value="TreeGrafter"/>
</dbReference>
<keyword evidence="8" id="KW-0393">Immunoglobulin domain</keyword>
<dbReference type="PANTHER" id="PTHR46841">
    <property type="entry name" value="OX-2 MEMBRANE GLYCOPROTEIN"/>
    <property type="match status" value="1"/>
</dbReference>
<evidence type="ECO:0000256" key="3">
    <source>
        <dbReference type="ARBA" id="ARBA00022729"/>
    </source>
</evidence>
<dbReference type="InterPro" id="IPR047164">
    <property type="entry name" value="OX2G-like"/>
</dbReference>